<dbReference type="HAMAP" id="MF_00047">
    <property type="entry name" value="Dala_Dala_lig"/>
    <property type="match status" value="1"/>
</dbReference>
<dbReference type="SUPFAM" id="SSF52440">
    <property type="entry name" value="PreATP-grasp domain"/>
    <property type="match status" value="1"/>
</dbReference>
<sequence>MGGVSDEREVSLSSGVQVASALRNLGHTVVVVDTVRGSLDEAEEALLLKVGVGALPPLVGELASLDEMQTVMLSGNSALSEIDVFFLTLHGGSGEDGTVQALLEVAGVAYTGSNRLGCSLAMDKEVSKRLLRQAGIPTPDWLCGGCSAVEVADTLGLPVIVKAASGGSSLRLVLAHDLEELRSAIDETRGWNDLILFERYQAGREVTVGILGEETLPVGEIIPEHEIFDYECKYQPGMAQEIFPADIPSDLASRLGTLALSAHKALRLRDYSRVDFIIDSQGEPWCLEANASPGMTSNSLLPKAAAAAGVAFPELCDRIAKLAEVRKQKDSDCS</sequence>
<evidence type="ECO:0000256" key="4">
    <source>
        <dbReference type="ARBA" id="ARBA00022598"/>
    </source>
</evidence>
<reference evidence="11" key="1">
    <citation type="submission" date="2018-05" db="EMBL/GenBank/DDBJ databases">
        <authorList>
            <person name="Lanie J.A."/>
            <person name="Ng W.-L."/>
            <person name="Kazmierczak K.M."/>
            <person name="Andrzejewski T.M."/>
            <person name="Davidsen T.M."/>
            <person name="Wayne K.J."/>
            <person name="Tettelin H."/>
            <person name="Glass J.I."/>
            <person name="Rusch D."/>
            <person name="Podicherti R."/>
            <person name="Tsui H.-C.T."/>
            <person name="Winkler M.E."/>
        </authorList>
    </citation>
    <scope>NUCLEOTIDE SEQUENCE</scope>
</reference>
<dbReference type="GO" id="GO:0008716">
    <property type="term" value="F:D-alanine-D-alanine ligase activity"/>
    <property type="evidence" value="ECO:0007669"/>
    <property type="project" value="InterPro"/>
</dbReference>
<dbReference type="InterPro" id="IPR011127">
    <property type="entry name" value="Dala_Dala_lig_N"/>
</dbReference>
<gene>
    <name evidence="11" type="ORF">METZ01_LOCUS42065</name>
</gene>
<dbReference type="SUPFAM" id="SSF56059">
    <property type="entry name" value="Glutathione synthetase ATP-binding domain-like"/>
    <property type="match status" value="1"/>
</dbReference>
<evidence type="ECO:0000256" key="6">
    <source>
        <dbReference type="ARBA" id="ARBA00022840"/>
    </source>
</evidence>
<evidence type="ECO:0000259" key="10">
    <source>
        <dbReference type="PROSITE" id="PS50975"/>
    </source>
</evidence>
<evidence type="ECO:0000313" key="11">
    <source>
        <dbReference type="EMBL" id="SUZ89211.1"/>
    </source>
</evidence>
<dbReference type="Pfam" id="PF07478">
    <property type="entry name" value="Dala_Dala_lig_C"/>
    <property type="match status" value="1"/>
</dbReference>
<keyword evidence="6" id="KW-0067">ATP-binding</keyword>
<evidence type="ECO:0000256" key="1">
    <source>
        <dbReference type="ARBA" id="ARBA00004496"/>
    </source>
</evidence>
<keyword evidence="4" id="KW-0436">Ligase</keyword>
<comment type="subcellular location">
    <subcellularLocation>
        <location evidence="1">Cytoplasm</location>
    </subcellularLocation>
</comment>
<dbReference type="GO" id="GO:0005524">
    <property type="term" value="F:ATP binding"/>
    <property type="evidence" value="ECO:0007669"/>
    <property type="project" value="UniProtKB-KW"/>
</dbReference>
<dbReference type="GO" id="GO:0008360">
    <property type="term" value="P:regulation of cell shape"/>
    <property type="evidence" value="ECO:0007669"/>
    <property type="project" value="UniProtKB-KW"/>
</dbReference>
<name>A0A381RC91_9ZZZZ</name>
<organism evidence="11">
    <name type="scientific">marine metagenome</name>
    <dbReference type="NCBI Taxonomy" id="408172"/>
    <lineage>
        <taxon>unclassified sequences</taxon>
        <taxon>metagenomes</taxon>
        <taxon>ecological metagenomes</taxon>
    </lineage>
</organism>
<dbReference type="PANTHER" id="PTHR23132">
    <property type="entry name" value="D-ALANINE--D-ALANINE LIGASE"/>
    <property type="match status" value="1"/>
</dbReference>
<dbReference type="NCBIfam" id="TIGR01205">
    <property type="entry name" value="D_ala_D_alaTIGR"/>
    <property type="match status" value="1"/>
</dbReference>
<dbReference type="Pfam" id="PF01820">
    <property type="entry name" value="Dala_Dala_lig_N"/>
    <property type="match status" value="1"/>
</dbReference>
<evidence type="ECO:0000256" key="7">
    <source>
        <dbReference type="ARBA" id="ARBA00022960"/>
    </source>
</evidence>
<dbReference type="GO" id="GO:0071555">
    <property type="term" value="P:cell wall organization"/>
    <property type="evidence" value="ECO:0007669"/>
    <property type="project" value="UniProtKB-KW"/>
</dbReference>
<dbReference type="GO" id="GO:0046872">
    <property type="term" value="F:metal ion binding"/>
    <property type="evidence" value="ECO:0007669"/>
    <property type="project" value="InterPro"/>
</dbReference>
<dbReference type="AlphaFoldDB" id="A0A381RC91"/>
<keyword evidence="8" id="KW-0573">Peptidoglycan synthesis</keyword>
<evidence type="ECO:0000256" key="2">
    <source>
        <dbReference type="ARBA" id="ARBA00010871"/>
    </source>
</evidence>
<keyword evidence="5" id="KW-0547">Nucleotide-binding</keyword>
<dbReference type="GO" id="GO:0005829">
    <property type="term" value="C:cytosol"/>
    <property type="evidence" value="ECO:0007669"/>
    <property type="project" value="TreeGrafter"/>
</dbReference>
<dbReference type="InterPro" id="IPR013815">
    <property type="entry name" value="ATP_grasp_subdomain_1"/>
</dbReference>
<accession>A0A381RC91</accession>
<evidence type="ECO:0000256" key="3">
    <source>
        <dbReference type="ARBA" id="ARBA00022490"/>
    </source>
</evidence>
<dbReference type="InterPro" id="IPR011095">
    <property type="entry name" value="Dala_Dala_lig_C"/>
</dbReference>
<dbReference type="Gene3D" id="3.30.1490.20">
    <property type="entry name" value="ATP-grasp fold, A domain"/>
    <property type="match status" value="1"/>
</dbReference>
<keyword evidence="9" id="KW-0961">Cell wall biogenesis/degradation</keyword>
<dbReference type="PROSITE" id="PS50975">
    <property type="entry name" value="ATP_GRASP"/>
    <property type="match status" value="1"/>
</dbReference>
<dbReference type="InterPro" id="IPR016185">
    <property type="entry name" value="PreATP-grasp_dom_sf"/>
</dbReference>
<evidence type="ECO:0000256" key="8">
    <source>
        <dbReference type="ARBA" id="ARBA00022984"/>
    </source>
</evidence>
<dbReference type="GO" id="GO:0009252">
    <property type="term" value="P:peptidoglycan biosynthetic process"/>
    <property type="evidence" value="ECO:0007669"/>
    <property type="project" value="UniProtKB-KW"/>
</dbReference>
<dbReference type="NCBIfam" id="NF002378">
    <property type="entry name" value="PRK01372.1"/>
    <property type="match status" value="1"/>
</dbReference>
<dbReference type="InterPro" id="IPR011761">
    <property type="entry name" value="ATP-grasp"/>
</dbReference>
<dbReference type="PROSITE" id="PS00844">
    <property type="entry name" value="DALA_DALA_LIGASE_2"/>
    <property type="match status" value="1"/>
</dbReference>
<dbReference type="EMBL" id="UINC01001809">
    <property type="protein sequence ID" value="SUZ89211.1"/>
    <property type="molecule type" value="Genomic_DNA"/>
</dbReference>
<comment type="similarity">
    <text evidence="2">Belongs to the D-alanine--D-alanine ligase family.</text>
</comment>
<dbReference type="PIRSF" id="PIRSF039102">
    <property type="entry name" value="Ddl/VanB"/>
    <property type="match status" value="1"/>
</dbReference>
<dbReference type="Gene3D" id="3.40.50.20">
    <property type="match status" value="1"/>
</dbReference>
<dbReference type="InterPro" id="IPR000291">
    <property type="entry name" value="D-Ala_lig_Van_CS"/>
</dbReference>
<keyword evidence="7" id="KW-0133">Cell shape</keyword>
<proteinExistence type="inferred from homology"/>
<dbReference type="PROSITE" id="PS00843">
    <property type="entry name" value="DALA_DALA_LIGASE_1"/>
    <property type="match status" value="1"/>
</dbReference>
<keyword evidence="3" id="KW-0963">Cytoplasm</keyword>
<dbReference type="Gene3D" id="3.30.470.20">
    <property type="entry name" value="ATP-grasp fold, B domain"/>
    <property type="match status" value="1"/>
</dbReference>
<feature type="domain" description="ATP-grasp" evidence="10">
    <location>
        <begin position="128"/>
        <end position="321"/>
    </location>
</feature>
<protein>
    <recommendedName>
        <fullName evidence="10">ATP-grasp domain-containing protein</fullName>
    </recommendedName>
</protein>
<dbReference type="InterPro" id="IPR005905">
    <property type="entry name" value="D_ala_D_ala"/>
</dbReference>
<dbReference type="PANTHER" id="PTHR23132:SF23">
    <property type="entry name" value="D-ALANINE--D-ALANINE LIGASE B"/>
    <property type="match status" value="1"/>
</dbReference>
<evidence type="ECO:0000256" key="5">
    <source>
        <dbReference type="ARBA" id="ARBA00022741"/>
    </source>
</evidence>
<evidence type="ECO:0000256" key="9">
    <source>
        <dbReference type="ARBA" id="ARBA00023316"/>
    </source>
</evidence>